<gene>
    <name evidence="3" type="ORF">SAMN06893096_11090</name>
</gene>
<protein>
    <submittedName>
        <fullName evidence="3">Diguanylate cyclase (GGDEF) domain-containing protein</fullName>
    </submittedName>
</protein>
<dbReference type="GO" id="GO:0052621">
    <property type="term" value="F:diguanylate cyclase activity"/>
    <property type="evidence" value="ECO:0007669"/>
    <property type="project" value="TreeGrafter"/>
</dbReference>
<keyword evidence="1" id="KW-0472">Membrane</keyword>
<name>A0A239IBF7_9ACTN</name>
<keyword evidence="4" id="KW-1185">Reference proteome</keyword>
<dbReference type="EMBL" id="FZOO01000010">
    <property type="protein sequence ID" value="SNS90897.1"/>
    <property type="molecule type" value="Genomic_DNA"/>
</dbReference>
<reference evidence="4" key="1">
    <citation type="submission" date="2017-06" db="EMBL/GenBank/DDBJ databases">
        <authorList>
            <person name="Varghese N."/>
            <person name="Submissions S."/>
        </authorList>
    </citation>
    <scope>NUCLEOTIDE SEQUENCE [LARGE SCALE GENOMIC DNA]</scope>
    <source>
        <strain evidence="4">DSM 46839</strain>
    </source>
</reference>
<evidence type="ECO:0000256" key="1">
    <source>
        <dbReference type="SAM" id="Phobius"/>
    </source>
</evidence>
<dbReference type="PANTHER" id="PTHR45138">
    <property type="entry name" value="REGULATORY COMPONENTS OF SENSORY TRANSDUCTION SYSTEM"/>
    <property type="match status" value="1"/>
</dbReference>
<feature type="domain" description="GGDEF" evidence="2">
    <location>
        <begin position="219"/>
        <end position="332"/>
    </location>
</feature>
<feature type="transmembrane region" description="Helical" evidence="1">
    <location>
        <begin position="141"/>
        <end position="161"/>
    </location>
</feature>
<dbReference type="InterPro" id="IPR043128">
    <property type="entry name" value="Rev_trsase/Diguanyl_cyclase"/>
</dbReference>
<dbReference type="Proteomes" id="UP000198373">
    <property type="component" value="Unassembled WGS sequence"/>
</dbReference>
<feature type="transmembrane region" description="Helical" evidence="1">
    <location>
        <begin position="33"/>
        <end position="55"/>
    </location>
</feature>
<feature type="transmembrane region" description="Helical" evidence="1">
    <location>
        <begin position="89"/>
        <end position="106"/>
    </location>
</feature>
<keyword evidence="1" id="KW-0812">Transmembrane</keyword>
<evidence type="ECO:0000259" key="2">
    <source>
        <dbReference type="PROSITE" id="PS50887"/>
    </source>
</evidence>
<dbReference type="CDD" id="cd01949">
    <property type="entry name" value="GGDEF"/>
    <property type="match status" value="1"/>
</dbReference>
<organism evidence="3 4">
    <name type="scientific">Geodermatophilus pulveris</name>
    <dbReference type="NCBI Taxonomy" id="1564159"/>
    <lineage>
        <taxon>Bacteria</taxon>
        <taxon>Bacillati</taxon>
        <taxon>Actinomycetota</taxon>
        <taxon>Actinomycetes</taxon>
        <taxon>Geodermatophilales</taxon>
        <taxon>Geodermatophilaceae</taxon>
        <taxon>Geodermatophilus</taxon>
    </lineage>
</organism>
<dbReference type="PANTHER" id="PTHR45138:SF9">
    <property type="entry name" value="DIGUANYLATE CYCLASE DGCM-RELATED"/>
    <property type="match status" value="1"/>
</dbReference>
<proteinExistence type="predicted"/>
<feature type="transmembrane region" description="Helical" evidence="1">
    <location>
        <begin position="61"/>
        <end position="80"/>
    </location>
</feature>
<evidence type="ECO:0000313" key="3">
    <source>
        <dbReference type="EMBL" id="SNS90897.1"/>
    </source>
</evidence>
<dbReference type="Pfam" id="PF00990">
    <property type="entry name" value="GGDEF"/>
    <property type="match status" value="1"/>
</dbReference>
<dbReference type="InterPro" id="IPR000160">
    <property type="entry name" value="GGDEF_dom"/>
</dbReference>
<sequence>MEAVTQGCGVSSGRVILTRMNGGSMLTARPGGIALLALLYAVGAGLCAVGALVPASPRTPVVILWVLALLGAAVSALLWLRRDRLGPRALHAAVALPSVAIGVLAWRSATAVGIVGLGPAMVTVAVFAAHSFSRPVARAHVALLLTVATAGALAAAPAGFFPQWLTTVVTVVVLTEAQARISGDLRRAAGTDPLTGLANRRAWQAAAERSLAHALRSGEPFTVALIDLDGFKAVNDRLGHGAGDTLLQALAGAWSAELRLSDLLGRYGGDEFVLSLPDTDADRAGDLLARLRSGHPAPWSAGTATAQPGDTLTEMLMRADAELYRAKRDRRS</sequence>
<dbReference type="SUPFAM" id="SSF55073">
    <property type="entry name" value="Nucleotide cyclase"/>
    <property type="match status" value="1"/>
</dbReference>
<dbReference type="NCBIfam" id="TIGR00254">
    <property type="entry name" value="GGDEF"/>
    <property type="match status" value="1"/>
</dbReference>
<evidence type="ECO:0000313" key="4">
    <source>
        <dbReference type="Proteomes" id="UP000198373"/>
    </source>
</evidence>
<dbReference type="AlphaFoldDB" id="A0A239IBF7"/>
<feature type="transmembrane region" description="Helical" evidence="1">
    <location>
        <begin position="112"/>
        <end position="129"/>
    </location>
</feature>
<accession>A0A239IBF7</accession>
<dbReference type="Gene3D" id="3.30.70.270">
    <property type="match status" value="1"/>
</dbReference>
<keyword evidence="1" id="KW-1133">Transmembrane helix</keyword>
<dbReference type="InterPro" id="IPR029787">
    <property type="entry name" value="Nucleotide_cyclase"/>
</dbReference>
<dbReference type="InterPro" id="IPR050469">
    <property type="entry name" value="Diguanylate_Cyclase"/>
</dbReference>
<dbReference type="PROSITE" id="PS50887">
    <property type="entry name" value="GGDEF"/>
    <property type="match status" value="1"/>
</dbReference>
<dbReference type="SMART" id="SM00267">
    <property type="entry name" value="GGDEF"/>
    <property type="match status" value="1"/>
</dbReference>